<feature type="region of interest" description="Disordered" evidence="12">
    <location>
        <begin position="49"/>
        <end position="323"/>
    </location>
</feature>
<dbReference type="InterPro" id="IPR027417">
    <property type="entry name" value="P-loop_NTPase"/>
</dbReference>
<dbReference type="CDD" id="cd03692">
    <property type="entry name" value="mtIF2_IVc"/>
    <property type="match status" value="1"/>
</dbReference>
<feature type="binding site" evidence="9">
    <location>
        <begin position="468"/>
        <end position="472"/>
    </location>
    <ligand>
        <name>GTP</name>
        <dbReference type="ChEBI" id="CHEBI:37565"/>
    </ligand>
</feature>
<dbReference type="GO" id="GO:0003743">
    <property type="term" value="F:translation initiation factor activity"/>
    <property type="evidence" value="ECO:0007669"/>
    <property type="project" value="UniProtKB-KW"/>
</dbReference>
<feature type="domain" description="Tr-type G" evidence="13">
    <location>
        <begin position="413"/>
        <end position="582"/>
    </location>
</feature>
<evidence type="ECO:0000256" key="6">
    <source>
        <dbReference type="ARBA" id="ARBA00022741"/>
    </source>
</evidence>
<evidence type="ECO:0000256" key="1">
    <source>
        <dbReference type="ARBA" id="ARBA00004496"/>
    </source>
</evidence>
<dbReference type="PROSITE" id="PS51722">
    <property type="entry name" value="G_TR_2"/>
    <property type="match status" value="1"/>
</dbReference>
<dbReference type="Pfam" id="PF08364">
    <property type="entry name" value="IF2_assoc"/>
    <property type="match status" value="1"/>
</dbReference>
<dbReference type="SUPFAM" id="SSF52540">
    <property type="entry name" value="P-loop containing nucleoside triphosphate hydrolases"/>
    <property type="match status" value="1"/>
</dbReference>
<dbReference type="Pfam" id="PF04760">
    <property type="entry name" value="IF2_N"/>
    <property type="match status" value="2"/>
</dbReference>
<name>A0ABM8K0B5_9GAMM</name>
<dbReference type="EMBL" id="AP028978">
    <property type="protein sequence ID" value="BET98393.1"/>
    <property type="molecule type" value="Genomic_DNA"/>
</dbReference>
<dbReference type="Pfam" id="PF00009">
    <property type="entry name" value="GTP_EFTU"/>
    <property type="match status" value="1"/>
</dbReference>
<dbReference type="NCBIfam" id="TIGR00487">
    <property type="entry name" value="IF-2"/>
    <property type="match status" value="1"/>
</dbReference>
<dbReference type="Gene3D" id="2.40.30.10">
    <property type="entry name" value="Translation factors"/>
    <property type="match status" value="2"/>
</dbReference>
<evidence type="ECO:0000256" key="3">
    <source>
        <dbReference type="ARBA" id="ARBA00020675"/>
    </source>
</evidence>
<dbReference type="InterPro" id="IPR053905">
    <property type="entry name" value="EF-G-like_DII"/>
</dbReference>
<dbReference type="Pfam" id="PF22042">
    <property type="entry name" value="EF-G_D2"/>
    <property type="match status" value="1"/>
</dbReference>
<dbReference type="InterPro" id="IPR005225">
    <property type="entry name" value="Small_GTP-bd"/>
</dbReference>
<dbReference type="InterPro" id="IPR015760">
    <property type="entry name" value="TIF_IF2"/>
</dbReference>
<keyword evidence="4 9" id="KW-0963">Cytoplasm</keyword>
<dbReference type="Gene3D" id="3.40.50.300">
    <property type="entry name" value="P-loop containing nucleotide triphosphate hydrolases"/>
    <property type="match status" value="1"/>
</dbReference>
<evidence type="ECO:0000313" key="14">
    <source>
        <dbReference type="EMBL" id="BET98393.1"/>
    </source>
</evidence>
<dbReference type="Proteomes" id="UP001529514">
    <property type="component" value="Chromosome"/>
</dbReference>
<dbReference type="InterPro" id="IPR009061">
    <property type="entry name" value="DNA-bd_dom_put_sf"/>
</dbReference>
<dbReference type="RefSeq" id="WP_374051891.1">
    <property type="nucleotide sequence ID" value="NZ_AP028978.1"/>
</dbReference>
<evidence type="ECO:0000256" key="9">
    <source>
        <dbReference type="HAMAP-Rule" id="MF_00100"/>
    </source>
</evidence>
<evidence type="ECO:0000256" key="8">
    <source>
        <dbReference type="ARBA" id="ARBA00023134"/>
    </source>
</evidence>
<evidence type="ECO:0000256" key="7">
    <source>
        <dbReference type="ARBA" id="ARBA00022917"/>
    </source>
</evidence>
<dbReference type="Pfam" id="PF03144">
    <property type="entry name" value="GTP_EFTU_D2"/>
    <property type="match status" value="1"/>
</dbReference>
<dbReference type="PANTHER" id="PTHR43381:SF5">
    <property type="entry name" value="TR-TYPE G DOMAIN-CONTAINING PROTEIN"/>
    <property type="match status" value="1"/>
</dbReference>
<dbReference type="SUPFAM" id="SSF52156">
    <property type="entry name" value="Initiation factor IF2/eIF5b, domain 3"/>
    <property type="match status" value="1"/>
</dbReference>
<dbReference type="CDD" id="cd03702">
    <property type="entry name" value="IF2_mtIF2_II"/>
    <property type="match status" value="1"/>
</dbReference>
<dbReference type="InterPro" id="IPR000178">
    <property type="entry name" value="TF_IF2_bacterial-like"/>
</dbReference>
<dbReference type="PANTHER" id="PTHR43381">
    <property type="entry name" value="TRANSLATION INITIATION FACTOR IF-2-RELATED"/>
    <property type="match status" value="1"/>
</dbReference>
<feature type="compositionally biased region" description="Basic residues" evidence="12">
    <location>
        <begin position="277"/>
        <end position="290"/>
    </location>
</feature>
<keyword evidence="6 9" id="KW-0547">Nucleotide-binding</keyword>
<keyword evidence="5 9" id="KW-0396">Initiation factor</keyword>
<comment type="function">
    <text evidence="9 10">One of the essential components for the initiation of protein synthesis. Protects formylmethionyl-tRNA from spontaneous hydrolysis and promotes its binding to the 30S ribosomal subunits. Also involved in the hydrolysis of GTP during the formation of the 70S ribosomal complex.</text>
</comment>
<dbReference type="Gene3D" id="3.40.50.10050">
    <property type="entry name" value="Translation initiation factor IF- 2, domain 3"/>
    <property type="match status" value="1"/>
</dbReference>
<dbReference type="Pfam" id="PF11987">
    <property type="entry name" value="IF-2"/>
    <property type="match status" value="1"/>
</dbReference>
<dbReference type="SUPFAM" id="SSF50447">
    <property type="entry name" value="Translation proteins"/>
    <property type="match status" value="2"/>
</dbReference>
<keyword evidence="8 9" id="KW-0342">GTP-binding</keyword>
<feature type="compositionally biased region" description="Basic and acidic residues" evidence="12">
    <location>
        <begin position="99"/>
        <end position="181"/>
    </location>
</feature>
<evidence type="ECO:0000256" key="5">
    <source>
        <dbReference type="ARBA" id="ARBA00022540"/>
    </source>
</evidence>
<comment type="similarity">
    <text evidence="2 9 10">Belongs to the TRAFAC class translation factor GTPase superfamily. Classic translation factor GTPase family. IF-2 subfamily.</text>
</comment>
<feature type="binding site" evidence="9">
    <location>
        <begin position="422"/>
        <end position="429"/>
    </location>
    <ligand>
        <name>GTP</name>
        <dbReference type="ChEBI" id="CHEBI:37565"/>
    </ligand>
</feature>
<reference evidence="14 15" key="1">
    <citation type="submission" date="2023-10" db="EMBL/GenBank/DDBJ databases">
        <title>Xenorhabdus taiwanensis sp. nov., a symbiotic bacterium associated with the entomopathogenic nematode Steinernema taiwanensis.</title>
        <authorList>
            <person name="Tseng C.T."/>
            <person name="Shu H.Y."/>
            <person name="Chen M.H."/>
            <person name="Fang Y.J."/>
            <person name="Wu T.L."/>
            <person name="Lin Y.C."/>
            <person name="Huang C.J."/>
        </authorList>
    </citation>
    <scope>NUCLEOTIDE SEQUENCE [LARGE SCALE GENOMIC DNA]</scope>
    <source>
        <strain evidence="14 15">TCT-1</strain>
    </source>
</reference>
<keyword evidence="7 9" id="KW-0648">Protein biosynthesis</keyword>
<dbReference type="HAMAP" id="MF_00100_B">
    <property type="entry name" value="IF_2_B"/>
    <property type="match status" value="1"/>
</dbReference>
<evidence type="ECO:0000256" key="2">
    <source>
        <dbReference type="ARBA" id="ARBA00007733"/>
    </source>
</evidence>
<feature type="compositionally biased region" description="Polar residues" evidence="12">
    <location>
        <begin position="71"/>
        <end position="81"/>
    </location>
</feature>
<dbReference type="InterPro" id="IPR009000">
    <property type="entry name" value="Transl_B-barrel_sf"/>
</dbReference>
<dbReference type="CDD" id="cd01887">
    <property type="entry name" value="IF2_eIF5B"/>
    <property type="match status" value="1"/>
</dbReference>
<gene>
    <name evidence="9 14" type="primary">infB</name>
    <name evidence="14" type="ORF">TCT1_33140</name>
</gene>
<comment type="subcellular location">
    <subcellularLocation>
        <location evidence="1 9 11">Cytoplasm</location>
    </subcellularLocation>
</comment>
<evidence type="ECO:0000256" key="12">
    <source>
        <dbReference type="SAM" id="MobiDB-lite"/>
    </source>
</evidence>
<dbReference type="InterPro" id="IPR000795">
    <property type="entry name" value="T_Tr_GTP-bd_dom"/>
</dbReference>
<feature type="region of interest" description="G-domain" evidence="9">
    <location>
        <begin position="416"/>
        <end position="564"/>
    </location>
</feature>
<dbReference type="NCBIfam" id="TIGR00231">
    <property type="entry name" value="small_GTP"/>
    <property type="match status" value="1"/>
</dbReference>
<evidence type="ECO:0000259" key="13">
    <source>
        <dbReference type="PROSITE" id="PS51722"/>
    </source>
</evidence>
<proteinExistence type="inferred from homology"/>
<evidence type="ECO:0000256" key="4">
    <source>
        <dbReference type="ARBA" id="ARBA00022490"/>
    </source>
</evidence>
<dbReference type="SUPFAM" id="SSF46955">
    <property type="entry name" value="Putative DNA-binding domain"/>
    <property type="match status" value="1"/>
</dbReference>
<evidence type="ECO:0000256" key="11">
    <source>
        <dbReference type="RuleBase" id="RU000645"/>
    </source>
</evidence>
<evidence type="ECO:0000256" key="10">
    <source>
        <dbReference type="RuleBase" id="RU000644"/>
    </source>
</evidence>
<feature type="compositionally biased region" description="Basic and acidic residues" evidence="12">
    <location>
        <begin position="291"/>
        <end position="304"/>
    </location>
</feature>
<dbReference type="InterPro" id="IPR036925">
    <property type="entry name" value="TIF_IF2_dom3_sf"/>
</dbReference>
<organism evidence="14 15">
    <name type="scientific">Xenorhabdus taiwanensis</name>
    <dbReference type="NCBI Taxonomy" id="3085177"/>
    <lineage>
        <taxon>Bacteria</taxon>
        <taxon>Pseudomonadati</taxon>
        <taxon>Pseudomonadota</taxon>
        <taxon>Gammaproteobacteria</taxon>
        <taxon>Enterobacterales</taxon>
        <taxon>Morganellaceae</taxon>
        <taxon>Xenorhabdus</taxon>
    </lineage>
</organism>
<keyword evidence="15" id="KW-1185">Reference proteome</keyword>
<dbReference type="PROSITE" id="PS01176">
    <property type="entry name" value="IF2"/>
    <property type="match status" value="1"/>
</dbReference>
<feature type="binding site" evidence="9">
    <location>
        <begin position="522"/>
        <end position="525"/>
    </location>
    <ligand>
        <name>GTP</name>
        <dbReference type="ChEBI" id="CHEBI:37565"/>
    </ligand>
</feature>
<feature type="compositionally biased region" description="Basic and acidic residues" evidence="12">
    <location>
        <begin position="208"/>
        <end position="242"/>
    </location>
</feature>
<protein>
    <recommendedName>
        <fullName evidence="3 9">Translation initiation factor IF-2</fullName>
    </recommendedName>
</protein>
<dbReference type="Gene3D" id="3.30.56.50">
    <property type="entry name" value="Putative DNA-binding domain, N-terminal subdomain of bacterial translation initiation factor IF2"/>
    <property type="match status" value="1"/>
</dbReference>
<dbReference type="InterPro" id="IPR044145">
    <property type="entry name" value="IF2_II"/>
</dbReference>
<dbReference type="InterPro" id="IPR004161">
    <property type="entry name" value="EFTu-like_2"/>
</dbReference>
<evidence type="ECO:0000313" key="15">
    <source>
        <dbReference type="Proteomes" id="UP001529514"/>
    </source>
</evidence>
<dbReference type="InterPro" id="IPR006847">
    <property type="entry name" value="IF2_N"/>
</dbReference>
<sequence length="914" mass="100864">MTEVTVKILAEEIQTSVERLIQQFADAGIQKTATDSVSQKEKEALLAHLNREQGGSGGQPGKLTLQRKTRSTLNVPSTGGKSKSVAIEVRKKRTYVNRDAIEQGKAEEQAKREAEEQARREAEEKARLEAEAKKLAEEQAKREAEESARREAEEKAKREEAKLSQREAAEKEKVTKQHTENNQKSVQNHSAALNEKARREAEAANLKRKAEEEMRRKVEEEAKRVAEEARRMAEENQDKWSYDSENSDSSDYHITTSRYARDAEDENDAKVEGDRRSRSRGGKSRQKKNNKHSESKADREEARAVGRTKGKQRKPSTLQQSFTKPVAAVNRDVVIGETITVAELANKMAVKGAQVIKTMMNMGAMVTINQVIDQETAQLVAEEMGHKVILRRENELEEALMSDRDTGETQAEPRAPVVTIMGHVDHGKTSLLDYIRSTKVASGEAGGITQHIGAYHVKTEKGMITFLDTPGHAAFTSMRARGAKATDIVVLVVAADDGVMPQTIEAIQHAKAANVPVVVAVNKIDKPEADPDRVKNELSQYGIISEEWGGENQFINVSAKAGIGIDELLEAILLQSEVLELKAVRTGMANGVVIESFLDKGRGPVATILVQSGTLNKGDIVLCGFEYGRIRAMRNELGREVTSAGPSIPVEILGLSNVPSAGDEATVVRDEKKAREVALYRQGKFREVKLARQHKAKLENIFANLEEGKVSELNIVLKTDVQGTCEAISDSLLKLSTDEVKVKIIGSGVGGITETDATLAAASEAIILGFNVRADASARRIIENESLDLRYYSVIYNLIDEIKQAMSGMLAPEYKQQIMGLAEVRDVFKSPKFGAIAGCMVTEGSIKRNNPIRVLRDNVVIYEGELESLRRFKDDVNEVRNGMECGIGVKNYNDVRVGDMIEVFEVIEIKRSID</sequence>
<dbReference type="InterPro" id="IPR023115">
    <property type="entry name" value="TIF_IF2_dom3"/>
</dbReference>
<dbReference type="InterPro" id="IPR013575">
    <property type="entry name" value="IF2_assoc_dom_bac"/>
</dbReference>
<accession>A0ABM8K0B5</accession>